<accession>A0A521E8Z4</accession>
<dbReference type="PANTHER" id="PTHR32027">
    <property type="entry name" value="CYTOSINE DEAMINASE"/>
    <property type="match status" value="1"/>
</dbReference>
<dbReference type="PANTHER" id="PTHR32027:SF9">
    <property type="entry name" value="BLL3847 PROTEIN"/>
    <property type="match status" value="1"/>
</dbReference>
<evidence type="ECO:0000259" key="3">
    <source>
        <dbReference type="Pfam" id="PF07969"/>
    </source>
</evidence>
<dbReference type="AlphaFoldDB" id="A0A521E8Z4"/>
<evidence type="ECO:0000256" key="1">
    <source>
        <dbReference type="ARBA" id="ARBA00022723"/>
    </source>
</evidence>
<dbReference type="SUPFAM" id="SSF51338">
    <property type="entry name" value="Composite domain of metallo-dependent hydrolases"/>
    <property type="match status" value="1"/>
</dbReference>
<dbReference type="FunFam" id="3.20.20.140:FF:000019">
    <property type="entry name" value="Cytosine deaminase"/>
    <property type="match status" value="1"/>
</dbReference>
<dbReference type="GO" id="GO:0016814">
    <property type="term" value="F:hydrolase activity, acting on carbon-nitrogen (but not peptide) bonds, in cyclic amidines"/>
    <property type="evidence" value="ECO:0007669"/>
    <property type="project" value="TreeGrafter"/>
</dbReference>
<dbReference type="Gene3D" id="2.30.40.10">
    <property type="entry name" value="Urease, subunit C, domain 1"/>
    <property type="match status" value="1"/>
</dbReference>
<dbReference type="GO" id="GO:0019239">
    <property type="term" value="F:deaminase activity"/>
    <property type="evidence" value="ECO:0007669"/>
    <property type="project" value="UniProtKB-ARBA"/>
</dbReference>
<dbReference type="GO" id="GO:0046872">
    <property type="term" value="F:metal ion binding"/>
    <property type="evidence" value="ECO:0007669"/>
    <property type="project" value="UniProtKB-KW"/>
</dbReference>
<gene>
    <name evidence="4" type="ORF">SAMN06265221_11223</name>
</gene>
<protein>
    <submittedName>
        <fullName evidence="4">Cytosine deaminase</fullName>
    </submittedName>
</protein>
<dbReference type="RefSeq" id="WP_142663674.1">
    <property type="nucleotide sequence ID" value="NZ_FXTK01000012.1"/>
</dbReference>
<keyword evidence="5" id="KW-1185">Reference proteome</keyword>
<dbReference type="Gene3D" id="3.20.20.140">
    <property type="entry name" value="Metal-dependent hydrolases"/>
    <property type="match status" value="1"/>
</dbReference>
<evidence type="ECO:0000256" key="2">
    <source>
        <dbReference type="ARBA" id="ARBA00022801"/>
    </source>
</evidence>
<dbReference type="OrthoDB" id="9815027at2"/>
<dbReference type="EMBL" id="FXTK01000012">
    <property type="protein sequence ID" value="SMO80425.1"/>
    <property type="molecule type" value="Genomic_DNA"/>
</dbReference>
<organism evidence="4 5">
    <name type="scientific">Paracoccus laeviglucosivorans</name>
    <dbReference type="NCBI Taxonomy" id="1197861"/>
    <lineage>
        <taxon>Bacteria</taxon>
        <taxon>Pseudomonadati</taxon>
        <taxon>Pseudomonadota</taxon>
        <taxon>Alphaproteobacteria</taxon>
        <taxon>Rhodobacterales</taxon>
        <taxon>Paracoccaceae</taxon>
        <taxon>Paracoccus</taxon>
    </lineage>
</organism>
<keyword evidence="1" id="KW-0479">Metal-binding</keyword>
<dbReference type="SUPFAM" id="SSF51556">
    <property type="entry name" value="Metallo-dependent hydrolases"/>
    <property type="match status" value="1"/>
</dbReference>
<reference evidence="4 5" key="1">
    <citation type="submission" date="2017-05" db="EMBL/GenBank/DDBJ databases">
        <authorList>
            <person name="Varghese N."/>
            <person name="Submissions S."/>
        </authorList>
    </citation>
    <scope>NUCLEOTIDE SEQUENCE [LARGE SCALE GENOMIC DNA]</scope>
    <source>
        <strain evidence="4 5">DSM 100094</strain>
    </source>
</reference>
<evidence type="ECO:0000313" key="5">
    <source>
        <dbReference type="Proteomes" id="UP000319014"/>
    </source>
</evidence>
<dbReference type="InterPro" id="IPR052349">
    <property type="entry name" value="Metallo-hydrolase_Enzymes"/>
</dbReference>
<name>A0A521E8Z4_9RHOB</name>
<feature type="domain" description="Amidohydrolase 3" evidence="3">
    <location>
        <begin position="165"/>
        <end position="395"/>
    </location>
</feature>
<dbReference type="Proteomes" id="UP000319014">
    <property type="component" value="Unassembled WGS sequence"/>
</dbReference>
<dbReference type="CDD" id="cd01293">
    <property type="entry name" value="Bact_CD"/>
    <property type="match status" value="1"/>
</dbReference>
<dbReference type="InterPro" id="IPR011059">
    <property type="entry name" value="Metal-dep_hydrolase_composite"/>
</dbReference>
<sequence length="419" mass="45099">MHDLMIRNVRIAGDTPAVDIAVDQGRISAIGPDLSGAAMTQTDGQGMFAFPGFTDSHIHLDKADILGRCTACNGTLAEAIALTAAAKAAFTQDDIYRRAAGVVERAILHGTTLMRSFVEVDPRIGFRALDALCELRDHYSFAIDIQLCAFAQEGLTQEPKTIGMLHEALTRGADMIGGCPYADPDPDRHIATIFDLACEFDVDVDFHLDFDLDPGHTDLPAVIRETRARGWQGRVSIGHVTNLSAMPLPRVAEIAAALSGAGIALTVLPATDLFLTGRDHDRLIPRGVAPAHLLRAEGVVTSIATNNVLNPFTPFGDASLLRMANLYANVAQISRDADMDAVFAMIAEDAARILRRARTLHVGAEADIVLLDCTSREAAIRGLPRVAMGWKRGRQSFHNFRGQILRPAAPNTSASLPMP</sequence>
<dbReference type="InterPro" id="IPR013108">
    <property type="entry name" value="Amidohydro_3"/>
</dbReference>
<evidence type="ECO:0000313" key="4">
    <source>
        <dbReference type="EMBL" id="SMO80425.1"/>
    </source>
</evidence>
<dbReference type="Pfam" id="PF07969">
    <property type="entry name" value="Amidohydro_3"/>
    <property type="match status" value="1"/>
</dbReference>
<dbReference type="InterPro" id="IPR032466">
    <property type="entry name" value="Metal_Hydrolase"/>
</dbReference>
<keyword evidence="2" id="KW-0378">Hydrolase</keyword>
<proteinExistence type="predicted"/>